<organism evidence="9 10">
    <name type="scientific">Frigoriglobus tundricola</name>
    <dbReference type="NCBI Taxonomy" id="2774151"/>
    <lineage>
        <taxon>Bacteria</taxon>
        <taxon>Pseudomonadati</taxon>
        <taxon>Planctomycetota</taxon>
        <taxon>Planctomycetia</taxon>
        <taxon>Gemmatales</taxon>
        <taxon>Gemmataceae</taxon>
        <taxon>Frigoriglobus</taxon>
    </lineage>
</organism>
<proteinExistence type="inferred from homology"/>
<dbReference type="InterPro" id="IPR020861">
    <property type="entry name" value="Triosephosphate_isomerase_AS"/>
</dbReference>
<feature type="binding site" evidence="7">
    <location>
        <begin position="236"/>
        <end position="237"/>
    </location>
    <ligand>
        <name>substrate</name>
    </ligand>
</feature>
<dbReference type="InterPro" id="IPR022896">
    <property type="entry name" value="TrioseP_Isoase_bac/euk"/>
</dbReference>
<dbReference type="GO" id="GO:0005829">
    <property type="term" value="C:cytosol"/>
    <property type="evidence" value="ECO:0007669"/>
    <property type="project" value="TreeGrafter"/>
</dbReference>
<dbReference type="PANTHER" id="PTHR21139:SF42">
    <property type="entry name" value="TRIOSEPHOSPHATE ISOMERASE"/>
    <property type="match status" value="1"/>
</dbReference>
<keyword evidence="4 7" id="KW-0963">Cytoplasm</keyword>
<keyword evidence="3 7" id="KW-0312">Gluconeogenesis</keyword>
<evidence type="ECO:0000256" key="8">
    <source>
        <dbReference type="RuleBase" id="RU363013"/>
    </source>
</evidence>
<evidence type="ECO:0000256" key="1">
    <source>
        <dbReference type="ARBA" id="ARBA00004680"/>
    </source>
</evidence>
<dbReference type="UniPathway" id="UPA00109">
    <property type="reaction ID" value="UER00189"/>
</dbReference>
<gene>
    <name evidence="7" type="primary">tpiA</name>
    <name evidence="9" type="ORF">FTUN_0129</name>
</gene>
<reference evidence="10" key="1">
    <citation type="submission" date="2020-05" db="EMBL/GenBank/DDBJ databases">
        <title>Frigoriglobus tundricola gen. nov., sp. nov., a psychrotolerant cellulolytic planctomycete of the family Gemmataceae with two divergent copies of 16S rRNA gene.</title>
        <authorList>
            <person name="Kulichevskaya I.S."/>
            <person name="Ivanova A.A."/>
            <person name="Naumoff D.G."/>
            <person name="Beletsky A.V."/>
            <person name="Rijpstra W.I.C."/>
            <person name="Sinninghe Damste J.S."/>
            <person name="Mardanov A.V."/>
            <person name="Ravin N.V."/>
            <person name="Dedysh S.N."/>
        </authorList>
    </citation>
    <scope>NUCLEOTIDE SEQUENCE [LARGE SCALE GENOMIC DNA]</scope>
    <source>
        <strain evidence="10">PL17</strain>
    </source>
</reference>
<dbReference type="Proteomes" id="UP000503447">
    <property type="component" value="Chromosome"/>
</dbReference>
<dbReference type="SUPFAM" id="SSF51351">
    <property type="entry name" value="Triosephosphate isomerase (TIM)"/>
    <property type="match status" value="1"/>
</dbReference>
<dbReference type="KEGG" id="ftj:FTUN_0129"/>
<dbReference type="PANTHER" id="PTHR21139">
    <property type="entry name" value="TRIOSEPHOSPHATE ISOMERASE"/>
    <property type="match status" value="1"/>
</dbReference>
<dbReference type="RefSeq" id="WP_171468994.1">
    <property type="nucleotide sequence ID" value="NZ_CP053452.2"/>
</dbReference>
<evidence type="ECO:0000256" key="2">
    <source>
        <dbReference type="ARBA" id="ARBA00007422"/>
    </source>
</evidence>
<dbReference type="HAMAP" id="MF_00147_B">
    <property type="entry name" value="TIM_B"/>
    <property type="match status" value="1"/>
</dbReference>
<evidence type="ECO:0000313" key="9">
    <source>
        <dbReference type="EMBL" id="QJW92632.1"/>
    </source>
</evidence>
<dbReference type="GO" id="GO:0006094">
    <property type="term" value="P:gluconeogenesis"/>
    <property type="evidence" value="ECO:0007669"/>
    <property type="project" value="UniProtKB-UniRule"/>
</dbReference>
<evidence type="ECO:0000256" key="4">
    <source>
        <dbReference type="ARBA" id="ARBA00022490"/>
    </source>
</evidence>
<dbReference type="Gene3D" id="3.20.20.70">
    <property type="entry name" value="Aldolase class I"/>
    <property type="match status" value="1"/>
</dbReference>
<feature type="binding site" evidence="7">
    <location>
        <begin position="11"/>
        <end position="13"/>
    </location>
    <ligand>
        <name>substrate</name>
    </ligand>
</feature>
<dbReference type="EC" id="5.3.1.1" evidence="7 8"/>
<evidence type="ECO:0000256" key="3">
    <source>
        <dbReference type="ARBA" id="ARBA00022432"/>
    </source>
</evidence>
<protein>
    <recommendedName>
        <fullName evidence="7 8">Triosephosphate isomerase</fullName>
        <shortName evidence="7">TIM</shortName>
        <shortName evidence="7">TPI</shortName>
        <ecNumber evidence="7 8">5.3.1.1</ecNumber>
    </recommendedName>
    <alternativeName>
        <fullName evidence="7">Triose-phosphate isomerase</fullName>
    </alternativeName>
</protein>
<dbReference type="CDD" id="cd00311">
    <property type="entry name" value="TIM"/>
    <property type="match status" value="1"/>
</dbReference>
<dbReference type="AlphaFoldDB" id="A0A6M5YI40"/>
<evidence type="ECO:0000256" key="7">
    <source>
        <dbReference type="HAMAP-Rule" id="MF_00147"/>
    </source>
</evidence>
<evidence type="ECO:0000256" key="5">
    <source>
        <dbReference type="ARBA" id="ARBA00023152"/>
    </source>
</evidence>
<keyword evidence="10" id="KW-1185">Reference proteome</keyword>
<dbReference type="InterPro" id="IPR013785">
    <property type="entry name" value="Aldolase_TIM"/>
</dbReference>
<dbReference type="GO" id="GO:0006096">
    <property type="term" value="P:glycolytic process"/>
    <property type="evidence" value="ECO:0007669"/>
    <property type="project" value="UniProtKB-UniRule"/>
</dbReference>
<dbReference type="GO" id="GO:0019563">
    <property type="term" value="P:glycerol catabolic process"/>
    <property type="evidence" value="ECO:0007669"/>
    <property type="project" value="TreeGrafter"/>
</dbReference>
<feature type="active site" description="Proton acceptor" evidence="7">
    <location>
        <position position="169"/>
    </location>
</feature>
<keyword evidence="5 7" id="KW-0324">Glycolysis</keyword>
<evidence type="ECO:0000313" key="10">
    <source>
        <dbReference type="Proteomes" id="UP000503447"/>
    </source>
</evidence>
<comment type="subunit">
    <text evidence="7 8">Homodimer.</text>
</comment>
<dbReference type="PROSITE" id="PS51440">
    <property type="entry name" value="TIM_2"/>
    <property type="match status" value="1"/>
</dbReference>
<name>A0A6M5YI40_9BACT</name>
<dbReference type="Pfam" id="PF00121">
    <property type="entry name" value="TIM"/>
    <property type="match status" value="1"/>
</dbReference>
<dbReference type="FunFam" id="3.20.20.70:FF:000016">
    <property type="entry name" value="Triosephosphate isomerase"/>
    <property type="match status" value="1"/>
</dbReference>
<accession>A0A6M5YI40</accession>
<sequence>MPTRKRFVAGNWKMNTTLAEAKALGAAVAKGVPSDSPVAVAVCPPFPWLLPVGEAIKGSAVALGAQDVHSEKKGAFTGEVSPAMLIECGCKYVIIGHSERRHILGESDSAINQKLHTALDEGLHVILCMGETLAERDRSLQERVFQRQVYAACAGLTDEQFGRLIIAYEPVWAIGTGKVATPEQAQEAHAFVRGKLRQLYGEKIADALPIIYGGSVTPDNTAGLMNQPDVDGALVGGASLKADSFLAIVKAASA</sequence>
<dbReference type="PROSITE" id="PS00171">
    <property type="entry name" value="TIM_1"/>
    <property type="match status" value="1"/>
</dbReference>
<feature type="binding site" evidence="7">
    <location>
        <position position="175"/>
    </location>
    <ligand>
        <name>substrate</name>
    </ligand>
</feature>
<comment type="pathway">
    <text evidence="7 8">Carbohydrate biosynthesis; gluconeogenesis.</text>
</comment>
<dbReference type="UniPathway" id="UPA00138"/>
<feature type="active site" description="Electrophile" evidence="7">
    <location>
        <position position="97"/>
    </location>
</feature>
<dbReference type="NCBIfam" id="TIGR00419">
    <property type="entry name" value="tim"/>
    <property type="match status" value="1"/>
</dbReference>
<dbReference type="GO" id="GO:0004807">
    <property type="term" value="F:triose-phosphate isomerase activity"/>
    <property type="evidence" value="ECO:0007669"/>
    <property type="project" value="UniProtKB-UniRule"/>
</dbReference>
<comment type="catalytic activity">
    <reaction evidence="7 8">
        <text>D-glyceraldehyde 3-phosphate = dihydroxyacetone phosphate</text>
        <dbReference type="Rhea" id="RHEA:18585"/>
        <dbReference type="ChEBI" id="CHEBI:57642"/>
        <dbReference type="ChEBI" id="CHEBI:59776"/>
        <dbReference type="EC" id="5.3.1.1"/>
    </reaction>
</comment>
<keyword evidence="6 7" id="KW-0413">Isomerase</keyword>
<comment type="subcellular location">
    <subcellularLocation>
        <location evidence="7 8">Cytoplasm</location>
    </subcellularLocation>
</comment>
<dbReference type="InterPro" id="IPR000652">
    <property type="entry name" value="Triosephosphate_isomerase"/>
</dbReference>
<dbReference type="InterPro" id="IPR035990">
    <property type="entry name" value="TIM_sf"/>
</dbReference>
<comment type="pathway">
    <text evidence="1 7 8">Carbohydrate degradation; glycolysis; D-glyceraldehyde 3-phosphate from glycerone phosphate: step 1/1.</text>
</comment>
<feature type="binding site" evidence="7">
    <location>
        <position position="215"/>
    </location>
    <ligand>
        <name>substrate</name>
    </ligand>
</feature>
<comment type="function">
    <text evidence="7">Involved in the gluconeogenesis. Catalyzes stereospecifically the conversion of dihydroxyacetone phosphate (DHAP) to D-glyceraldehyde-3-phosphate (G3P).</text>
</comment>
<comment type="similarity">
    <text evidence="2 7 8">Belongs to the triosephosphate isomerase family.</text>
</comment>
<dbReference type="EMBL" id="CP053452">
    <property type="protein sequence ID" value="QJW92632.1"/>
    <property type="molecule type" value="Genomic_DNA"/>
</dbReference>
<evidence type="ECO:0000256" key="6">
    <source>
        <dbReference type="ARBA" id="ARBA00023235"/>
    </source>
</evidence>
<dbReference type="GO" id="GO:0046166">
    <property type="term" value="P:glyceraldehyde-3-phosphate biosynthetic process"/>
    <property type="evidence" value="ECO:0007669"/>
    <property type="project" value="TreeGrafter"/>
</dbReference>